<keyword evidence="2" id="KW-1185">Reference proteome</keyword>
<dbReference type="Proteomes" id="UP000275267">
    <property type="component" value="Unassembled WGS sequence"/>
</dbReference>
<gene>
    <name evidence="1" type="ORF">C2845_PM01G13800</name>
</gene>
<dbReference type="EMBL" id="PQIB02000001">
    <property type="protein sequence ID" value="RLN39552.1"/>
    <property type="molecule type" value="Genomic_DNA"/>
</dbReference>
<organism evidence="1 2">
    <name type="scientific">Panicum miliaceum</name>
    <name type="common">Proso millet</name>
    <name type="synonym">Broomcorn millet</name>
    <dbReference type="NCBI Taxonomy" id="4540"/>
    <lineage>
        <taxon>Eukaryota</taxon>
        <taxon>Viridiplantae</taxon>
        <taxon>Streptophyta</taxon>
        <taxon>Embryophyta</taxon>
        <taxon>Tracheophyta</taxon>
        <taxon>Spermatophyta</taxon>
        <taxon>Magnoliopsida</taxon>
        <taxon>Liliopsida</taxon>
        <taxon>Poales</taxon>
        <taxon>Poaceae</taxon>
        <taxon>PACMAD clade</taxon>
        <taxon>Panicoideae</taxon>
        <taxon>Panicodae</taxon>
        <taxon>Paniceae</taxon>
        <taxon>Panicinae</taxon>
        <taxon>Panicum</taxon>
        <taxon>Panicum sect. Panicum</taxon>
    </lineage>
</organism>
<evidence type="ECO:0000313" key="1">
    <source>
        <dbReference type="EMBL" id="RLN39552.1"/>
    </source>
</evidence>
<dbReference type="AlphaFoldDB" id="A0A3L6TGT4"/>
<comment type="caution">
    <text evidence="1">The sequence shown here is derived from an EMBL/GenBank/DDBJ whole genome shotgun (WGS) entry which is preliminary data.</text>
</comment>
<proteinExistence type="predicted"/>
<protein>
    <submittedName>
        <fullName evidence="1">Uncharacterized protein</fullName>
    </submittedName>
</protein>
<name>A0A3L6TGT4_PANMI</name>
<reference evidence="2" key="1">
    <citation type="journal article" date="2019" name="Nat. Commun.">
        <title>The genome of broomcorn millet.</title>
        <authorList>
            <person name="Zou C."/>
            <person name="Miki D."/>
            <person name="Li D."/>
            <person name="Tang Q."/>
            <person name="Xiao L."/>
            <person name="Rajput S."/>
            <person name="Deng P."/>
            <person name="Jia W."/>
            <person name="Huang R."/>
            <person name="Zhang M."/>
            <person name="Sun Y."/>
            <person name="Hu J."/>
            <person name="Fu X."/>
            <person name="Schnable P.S."/>
            <person name="Li F."/>
            <person name="Zhang H."/>
            <person name="Feng B."/>
            <person name="Zhu X."/>
            <person name="Liu R."/>
            <person name="Schnable J.C."/>
            <person name="Zhu J.-K."/>
            <person name="Zhang H."/>
        </authorList>
    </citation>
    <scope>NUCLEOTIDE SEQUENCE [LARGE SCALE GENOMIC DNA]</scope>
</reference>
<evidence type="ECO:0000313" key="2">
    <source>
        <dbReference type="Proteomes" id="UP000275267"/>
    </source>
</evidence>
<accession>A0A3L6TGT4</accession>
<sequence length="65" mass="7220">MIVSPSPSYEVCLCPRIVLAGWSILGNFTRGDIPHTNFLLVNIPRLHGKPHLTAKKKIQKNISPT</sequence>